<dbReference type="EC" id="2.5.1.19" evidence="7"/>
<sequence length="395" mass="43144">MKAKINSSYIEGKIRAPPSKSLGIRLIFLSLLTKVNLYASLELSDDLLVAKNAVNTLKNGGNYVYLGGSATTLRMLIPIALALGKKIKIDGDETLRRRPLNAIIKALKSAKFSSNSLPLIIEGKLEEETVIEGWESSQYISGLIYAYHVIGGGKIRIIPPISSKSYIEMTIDLFNRIGSDVKFEGNEILVNPRPLRGYEGEIPGDYALASFYALASLLTGGRIEIFGLYDPPDYFGDHNIVEIFSNMGAKSYYSSSWIVESTDEYSPIKINVNDVPDLAISIATLSSVANGCSEIQGIERLRIKESDRISTIISTLGAFGVSAKYTNDNITIKGIKKEKILKGSIICPSDHRIAMMAGVLSLIHGGEVDNAECVKKSNPLFWQDLIKLGGKISLE</sequence>
<dbReference type="AlphaFoldDB" id="A0A2T9X6W6"/>
<feature type="binding site" evidence="7">
    <location>
        <position position="277"/>
    </location>
    <ligand>
        <name>3-phosphoshikimate</name>
        <dbReference type="ChEBI" id="CHEBI:145989"/>
    </ligand>
</feature>
<accession>A0A2T9X6W6</accession>
<reference evidence="9 10" key="1">
    <citation type="journal article" date="2015" name="Appl. Environ. Microbiol.">
        <title>Nanoarchaeota, Their Sulfolobales Host, and Nanoarchaeota Virus Distribution across Yellowstone National Park Hot Springs.</title>
        <authorList>
            <person name="Munson-McGee J.H."/>
            <person name="Field E.K."/>
            <person name="Bateson M."/>
            <person name="Rooney C."/>
            <person name="Stepanauskas R."/>
            <person name="Young M.J."/>
        </authorList>
    </citation>
    <scope>NUCLEOTIDE SEQUENCE [LARGE SCALE GENOMIC DNA]</scope>
    <source>
        <strain evidence="9">SCGC AC-742_N10</strain>
    </source>
</reference>
<evidence type="ECO:0000256" key="1">
    <source>
        <dbReference type="ARBA" id="ARBA00004811"/>
    </source>
</evidence>
<dbReference type="PANTHER" id="PTHR21090">
    <property type="entry name" value="AROM/DEHYDROQUINATE SYNTHASE"/>
    <property type="match status" value="1"/>
</dbReference>
<dbReference type="InterPro" id="IPR013792">
    <property type="entry name" value="RNA3'P_cycl/enolpyr_Trfase_a/b"/>
</dbReference>
<proteinExistence type="inferred from homology"/>
<feature type="binding site" evidence="7">
    <location>
        <position position="163"/>
    </location>
    <ligand>
        <name>3-phosphoshikimate</name>
        <dbReference type="ChEBI" id="CHEBI:145989"/>
    </ligand>
</feature>
<dbReference type="PIRSF" id="PIRSF000505">
    <property type="entry name" value="EPSPS"/>
    <property type="match status" value="1"/>
</dbReference>
<evidence type="ECO:0000313" key="9">
    <source>
        <dbReference type="EMBL" id="PVU75843.1"/>
    </source>
</evidence>
<dbReference type="InterPro" id="IPR006264">
    <property type="entry name" value="EPSP_synthase"/>
</dbReference>
<dbReference type="EMBL" id="QEFD01000129">
    <property type="protein sequence ID" value="PVU75843.1"/>
    <property type="molecule type" value="Genomic_DNA"/>
</dbReference>
<dbReference type="InterPro" id="IPR023193">
    <property type="entry name" value="EPSP_synthase_CS"/>
</dbReference>
<dbReference type="GO" id="GO:0005737">
    <property type="term" value="C:cytoplasm"/>
    <property type="evidence" value="ECO:0007669"/>
    <property type="project" value="UniProtKB-SubCell"/>
</dbReference>
<dbReference type="PROSITE" id="PS00104">
    <property type="entry name" value="EPSP_SYNTHASE_1"/>
    <property type="match status" value="1"/>
</dbReference>
<comment type="caution">
    <text evidence="7">Lacks conserved residue(s) required for the propagation of feature annotation.</text>
</comment>
<evidence type="ECO:0000256" key="6">
    <source>
        <dbReference type="ARBA" id="ARBA00044633"/>
    </source>
</evidence>
<evidence type="ECO:0000256" key="3">
    <source>
        <dbReference type="ARBA" id="ARBA00022605"/>
    </source>
</evidence>
<feature type="binding site" evidence="7">
    <location>
        <position position="20"/>
    </location>
    <ligand>
        <name>3-phosphoshikimate</name>
        <dbReference type="ChEBI" id="CHEBI:145989"/>
    </ligand>
</feature>
<dbReference type="HAMAP" id="MF_00210">
    <property type="entry name" value="EPSP_synth"/>
    <property type="match status" value="1"/>
</dbReference>
<dbReference type="UniPathway" id="UPA00053">
    <property type="reaction ID" value="UER00089"/>
</dbReference>
<keyword evidence="7" id="KW-0963">Cytoplasm</keyword>
<evidence type="ECO:0000313" key="10">
    <source>
        <dbReference type="Proteomes" id="UP000245638"/>
    </source>
</evidence>
<evidence type="ECO:0000259" key="8">
    <source>
        <dbReference type="Pfam" id="PF00275"/>
    </source>
</evidence>
<keyword evidence="3 7" id="KW-0028">Amino-acid biosynthesis</keyword>
<feature type="binding site" evidence="7">
    <location>
        <position position="138"/>
    </location>
    <ligand>
        <name>3-phosphoshikimate</name>
        <dbReference type="ChEBI" id="CHEBI:145989"/>
    </ligand>
</feature>
<keyword evidence="4 7" id="KW-0808">Transferase</keyword>
<dbReference type="Pfam" id="PF00275">
    <property type="entry name" value="EPSP_synthase"/>
    <property type="match status" value="1"/>
</dbReference>
<protein>
    <recommendedName>
        <fullName evidence="7">3-phosphoshikimate 1-carboxyvinyltransferase</fullName>
        <ecNumber evidence="7">2.5.1.19</ecNumber>
    </recommendedName>
    <alternativeName>
        <fullName evidence="7">5-enolpyruvylshikimate-3-phosphate synthase</fullName>
        <shortName evidence="7">EPSP synthase</shortName>
        <shortName evidence="7">EPSPS</shortName>
    </alternativeName>
</protein>
<organism evidence="9 10">
    <name type="scientific">Acidianus hospitalis</name>
    <dbReference type="NCBI Taxonomy" id="563177"/>
    <lineage>
        <taxon>Archaea</taxon>
        <taxon>Thermoproteota</taxon>
        <taxon>Thermoprotei</taxon>
        <taxon>Sulfolobales</taxon>
        <taxon>Sulfolobaceae</taxon>
        <taxon>Acidianus</taxon>
    </lineage>
</organism>
<comment type="caution">
    <text evidence="9">The sequence shown here is derived from an EMBL/GenBank/DDBJ whole genome shotgun (WGS) entry which is preliminary data.</text>
</comment>
<feature type="binding site" evidence="7">
    <location>
        <position position="25"/>
    </location>
    <ligand>
        <name>3-phosphoshikimate</name>
        <dbReference type="ChEBI" id="CHEBI:145989"/>
    </ligand>
</feature>
<evidence type="ECO:0000256" key="5">
    <source>
        <dbReference type="ARBA" id="ARBA00023141"/>
    </source>
</evidence>
<feature type="binding site" evidence="7">
    <location>
        <position position="304"/>
    </location>
    <ligand>
        <name>3-phosphoshikimate</name>
        <dbReference type="ChEBI" id="CHEBI:145989"/>
    </ligand>
</feature>
<gene>
    <name evidence="7" type="primary">aroA</name>
    <name evidence="9" type="ORF">DDW13_04315</name>
</gene>
<comment type="pathway">
    <text evidence="1">Metabolic intermediate biosynthesis; chorismate biosynthesis; chorismate from D-erythrose 4-phosphate and phosphoenolpyruvate: step 6/7.</text>
</comment>
<keyword evidence="5 7" id="KW-0057">Aromatic amino acid biosynthesis</keyword>
<dbReference type="InterPro" id="IPR001986">
    <property type="entry name" value="Enolpyruvate_Tfrase_dom"/>
</dbReference>
<comment type="catalytic activity">
    <reaction evidence="6">
        <text>3-phosphoshikimate + phosphoenolpyruvate = 5-O-(1-carboxyvinyl)-3-phosphoshikimate + phosphate</text>
        <dbReference type="Rhea" id="RHEA:21256"/>
        <dbReference type="ChEBI" id="CHEBI:43474"/>
        <dbReference type="ChEBI" id="CHEBI:57701"/>
        <dbReference type="ChEBI" id="CHEBI:58702"/>
        <dbReference type="ChEBI" id="CHEBI:145989"/>
        <dbReference type="EC" id="2.5.1.19"/>
    </reaction>
    <physiologicalReaction direction="left-to-right" evidence="6">
        <dbReference type="Rhea" id="RHEA:21257"/>
    </physiologicalReaction>
</comment>
<feature type="binding site" evidence="7">
    <location>
        <position position="136"/>
    </location>
    <ligand>
        <name>3-phosphoshikimate</name>
        <dbReference type="ChEBI" id="CHEBI:145989"/>
    </ligand>
</feature>
<dbReference type="Gene3D" id="3.65.10.10">
    <property type="entry name" value="Enolpyruvate transferase domain"/>
    <property type="match status" value="2"/>
</dbReference>
<feature type="active site" description="Proton acceptor" evidence="7">
    <location>
        <position position="277"/>
    </location>
</feature>
<dbReference type="GO" id="GO:0008652">
    <property type="term" value="P:amino acid biosynthetic process"/>
    <property type="evidence" value="ECO:0007669"/>
    <property type="project" value="UniProtKB-KW"/>
</dbReference>
<dbReference type="SUPFAM" id="SSF55205">
    <property type="entry name" value="EPT/RTPC-like"/>
    <property type="match status" value="1"/>
</dbReference>
<dbReference type="GO" id="GO:0003866">
    <property type="term" value="F:3-phosphoshikimate 1-carboxyvinyltransferase activity"/>
    <property type="evidence" value="ECO:0007669"/>
    <property type="project" value="UniProtKB-UniRule"/>
</dbReference>
<feature type="domain" description="Enolpyruvate transferase" evidence="8">
    <location>
        <begin position="48"/>
        <end position="385"/>
    </location>
</feature>
<feature type="binding site" evidence="7">
    <location>
        <position position="138"/>
    </location>
    <ligand>
        <name>phosphoenolpyruvate</name>
        <dbReference type="ChEBI" id="CHEBI:58702"/>
    </ligand>
</feature>
<dbReference type="PROSITE" id="PS00885">
    <property type="entry name" value="EPSP_SYNTHASE_2"/>
    <property type="match status" value="1"/>
</dbReference>
<feature type="binding site" evidence="7">
    <location>
        <position position="98"/>
    </location>
    <ligand>
        <name>phosphoenolpyruvate</name>
        <dbReference type="ChEBI" id="CHEBI:58702"/>
    </ligand>
</feature>
<feature type="binding site" evidence="7">
    <location>
        <position position="308"/>
    </location>
    <ligand>
        <name>phosphoenolpyruvate</name>
        <dbReference type="ChEBI" id="CHEBI:58702"/>
    </ligand>
</feature>
<dbReference type="GO" id="GO:0009423">
    <property type="term" value="P:chorismate biosynthetic process"/>
    <property type="evidence" value="ECO:0007669"/>
    <property type="project" value="UniProtKB-UniRule"/>
</dbReference>
<comment type="similarity">
    <text evidence="2 7">Belongs to the EPSP synthase family.</text>
</comment>
<comment type="subunit">
    <text evidence="7">Monomer.</text>
</comment>
<dbReference type="PANTHER" id="PTHR21090:SF5">
    <property type="entry name" value="PENTAFUNCTIONAL AROM POLYPEPTIDE"/>
    <property type="match status" value="1"/>
</dbReference>
<comment type="function">
    <text evidence="7">Catalyzes the transfer of the enolpyruvyl moiety of phosphoenolpyruvate (PEP) to the 5-hydroxyl of shikimate-3-phosphate (S3P) to produce enolpyruvyl shikimate-3-phosphate and inorganic phosphate.</text>
</comment>
<comment type="subcellular location">
    <subcellularLocation>
        <location evidence="7">Cytoplasm</location>
    </subcellularLocation>
</comment>
<feature type="binding site" evidence="7">
    <location>
        <position position="352"/>
    </location>
    <ligand>
        <name>phosphoenolpyruvate</name>
        <dbReference type="ChEBI" id="CHEBI:58702"/>
    </ligand>
</feature>
<feature type="binding site" evidence="7">
    <location>
        <position position="20"/>
    </location>
    <ligand>
        <name>phosphoenolpyruvate</name>
        <dbReference type="ChEBI" id="CHEBI:58702"/>
    </ligand>
</feature>
<dbReference type="Proteomes" id="UP000245638">
    <property type="component" value="Unassembled WGS sequence"/>
</dbReference>
<feature type="binding site" evidence="7">
    <location>
        <position position="21"/>
    </location>
    <ligand>
        <name>3-phosphoshikimate</name>
        <dbReference type="ChEBI" id="CHEBI:145989"/>
    </ligand>
</feature>
<dbReference type="InterPro" id="IPR036968">
    <property type="entry name" value="Enolpyruvate_Tfrase_sf"/>
</dbReference>
<feature type="binding site" evidence="7">
    <location>
        <position position="137"/>
    </location>
    <ligand>
        <name>3-phosphoshikimate</name>
        <dbReference type="ChEBI" id="CHEBI:145989"/>
    </ligand>
</feature>
<name>A0A2T9X6W6_9CREN</name>
<evidence type="ECO:0000256" key="7">
    <source>
        <dbReference type="HAMAP-Rule" id="MF_00210"/>
    </source>
</evidence>
<evidence type="ECO:0000256" key="2">
    <source>
        <dbReference type="ARBA" id="ARBA00009948"/>
    </source>
</evidence>
<feature type="binding site" evidence="7">
    <location>
        <position position="376"/>
    </location>
    <ligand>
        <name>phosphoenolpyruvate</name>
        <dbReference type="ChEBI" id="CHEBI:58702"/>
    </ligand>
</feature>
<dbReference type="GO" id="GO:0009073">
    <property type="term" value="P:aromatic amino acid family biosynthetic process"/>
    <property type="evidence" value="ECO:0007669"/>
    <property type="project" value="UniProtKB-KW"/>
</dbReference>
<evidence type="ECO:0000256" key="4">
    <source>
        <dbReference type="ARBA" id="ARBA00022679"/>
    </source>
</evidence>